<evidence type="ECO:0000313" key="2">
    <source>
        <dbReference type="Proteomes" id="UP000198634"/>
    </source>
</evidence>
<gene>
    <name evidence="1" type="ORF">SAMN04488092_10778</name>
</gene>
<dbReference type="STRING" id="657014.SAMN04488092_10778"/>
<dbReference type="EMBL" id="FOEP01000007">
    <property type="protein sequence ID" value="SEQ46340.1"/>
    <property type="molecule type" value="Genomic_DNA"/>
</dbReference>
<dbReference type="Proteomes" id="UP000198634">
    <property type="component" value="Unassembled WGS sequence"/>
</dbReference>
<dbReference type="AlphaFoldDB" id="A0A1H9G8F6"/>
<dbReference type="RefSeq" id="WP_217650059.1">
    <property type="nucleotide sequence ID" value="NZ_FOEP01000007.1"/>
</dbReference>
<protein>
    <submittedName>
        <fullName evidence="1">Transcriptional regulator, AlpA family</fullName>
    </submittedName>
</protein>
<name>A0A1H9G8F6_9RHOB</name>
<proteinExistence type="predicted"/>
<sequence length="61" mass="7063">MPTTYLTDRQIGARYNVHHLTPRRWLKTDPTFPKPIRLTPGCTRWKLSDIEAWEAAKANAA</sequence>
<organism evidence="1 2">
    <name type="scientific">Thalassovita taeanensis</name>
    <dbReference type="NCBI Taxonomy" id="657014"/>
    <lineage>
        <taxon>Bacteria</taxon>
        <taxon>Pseudomonadati</taxon>
        <taxon>Pseudomonadota</taxon>
        <taxon>Alphaproteobacteria</taxon>
        <taxon>Rhodobacterales</taxon>
        <taxon>Roseobacteraceae</taxon>
        <taxon>Thalassovita</taxon>
    </lineage>
</organism>
<evidence type="ECO:0000313" key="1">
    <source>
        <dbReference type="EMBL" id="SEQ46340.1"/>
    </source>
</evidence>
<reference evidence="1 2" key="1">
    <citation type="submission" date="2016-10" db="EMBL/GenBank/DDBJ databases">
        <authorList>
            <person name="de Groot N.N."/>
        </authorList>
    </citation>
    <scope>NUCLEOTIDE SEQUENCE [LARGE SCALE GENOMIC DNA]</scope>
    <source>
        <strain evidence="1 2">DSM 22007</strain>
    </source>
</reference>
<keyword evidence="2" id="KW-1185">Reference proteome</keyword>
<accession>A0A1H9G8F6</accession>